<keyword evidence="2" id="KW-1185">Reference proteome</keyword>
<dbReference type="Proteomes" id="UP001338309">
    <property type="component" value="Unassembled WGS sequence"/>
</dbReference>
<protein>
    <submittedName>
        <fullName evidence="1">Uncharacterized protein</fullName>
    </submittedName>
</protein>
<sequence length="116" mass="13364">MEKITLPPIAAEAKRKPLSYNPQSGEFIYYDKVANGEQRIYPISRLEKSDRILLAIKRYQCSEEDLMVSSLNGETYSKQDIVSQIEKQTPVGQSFLLLDLNYLEYFLSTFPKSVFS</sequence>
<name>A0ABQ6PK07_9BACT</name>
<dbReference type="EMBL" id="BTPD01000001">
    <property type="protein sequence ID" value="GMQ27555.1"/>
    <property type="molecule type" value="Genomic_DNA"/>
</dbReference>
<evidence type="ECO:0000313" key="2">
    <source>
        <dbReference type="Proteomes" id="UP001338309"/>
    </source>
</evidence>
<proteinExistence type="predicted"/>
<accession>A0ABQ6PK07</accession>
<reference evidence="1 2" key="1">
    <citation type="submission" date="2023-08" db="EMBL/GenBank/DDBJ databases">
        <title>Draft genome sequence of Algoriphagus confluentis.</title>
        <authorList>
            <person name="Takatani N."/>
            <person name="Hosokawa M."/>
            <person name="Sawabe T."/>
        </authorList>
    </citation>
    <scope>NUCLEOTIDE SEQUENCE [LARGE SCALE GENOMIC DNA]</scope>
    <source>
        <strain evidence="1 2">NBRC 111222</strain>
    </source>
</reference>
<dbReference type="RefSeq" id="WP_338222367.1">
    <property type="nucleotide sequence ID" value="NZ_BTPD01000001.1"/>
</dbReference>
<evidence type="ECO:0000313" key="1">
    <source>
        <dbReference type="EMBL" id="GMQ27555.1"/>
    </source>
</evidence>
<comment type="caution">
    <text evidence="1">The sequence shown here is derived from an EMBL/GenBank/DDBJ whole genome shotgun (WGS) entry which is preliminary data.</text>
</comment>
<organism evidence="1 2">
    <name type="scientific">Algoriphagus confluentis</name>
    <dbReference type="NCBI Taxonomy" id="1697556"/>
    <lineage>
        <taxon>Bacteria</taxon>
        <taxon>Pseudomonadati</taxon>
        <taxon>Bacteroidota</taxon>
        <taxon>Cytophagia</taxon>
        <taxon>Cytophagales</taxon>
        <taxon>Cyclobacteriaceae</taxon>
        <taxon>Algoriphagus</taxon>
    </lineage>
</organism>
<gene>
    <name evidence="1" type="ORF">Aconfl_01970</name>
</gene>